<evidence type="ECO:0000256" key="2">
    <source>
        <dbReference type="SAM" id="SignalP"/>
    </source>
</evidence>
<feature type="domain" description="PRC-barrel" evidence="3">
    <location>
        <begin position="42"/>
        <end position="100"/>
    </location>
</feature>
<dbReference type="InterPro" id="IPR027275">
    <property type="entry name" value="PRC-brl_dom"/>
</dbReference>
<proteinExistence type="predicted"/>
<protein>
    <submittedName>
        <fullName evidence="4">PRC-barrel domain-containing protein</fullName>
    </submittedName>
</protein>
<reference evidence="4 5" key="1">
    <citation type="submission" date="2023-11" db="EMBL/GenBank/DDBJ databases">
        <authorList>
            <person name="Bao R."/>
        </authorList>
    </citation>
    <scope>NUCLEOTIDE SEQUENCE [LARGE SCALE GENOMIC DNA]</scope>
    <source>
        <strain evidence="4 5">PJ23</strain>
    </source>
</reference>
<keyword evidence="2" id="KW-0732">Signal</keyword>
<organism evidence="4 5">
    <name type="scientific">Terrihabitans rhizophilus</name>
    <dbReference type="NCBI Taxonomy" id="3092662"/>
    <lineage>
        <taxon>Bacteria</taxon>
        <taxon>Pseudomonadati</taxon>
        <taxon>Pseudomonadota</taxon>
        <taxon>Alphaproteobacteria</taxon>
        <taxon>Hyphomicrobiales</taxon>
        <taxon>Terrihabitans</taxon>
    </lineage>
</organism>
<evidence type="ECO:0000313" key="4">
    <source>
        <dbReference type="EMBL" id="MDX6805342.1"/>
    </source>
</evidence>
<evidence type="ECO:0000259" key="3">
    <source>
        <dbReference type="Pfam" id="PF05239"/>
    </source>
</evidence>
<dbReference type="EMBL" id="JAXAFJ010000002">
    <property type="protein sequence ID" value="MDX6805342.1"/>
    <property type="molecule type" value="Genomic_DNA"/>
</dbReference>
<feature type="compositionally biased region" description="Polar residues" evidence="1">
    <location>
        <begin position="174"/>
        <end position="183"/>
    </location>
</feature>
<dbReference type="Proteomes" id="UP001274321">
    <property type="component" value="Unassembled WGS sequence"/>
</dbReference>
<dbReference type="PANTHER" id="PTHR36505:SF1">
    <property type="entry name" value="BLR1072 PROTEIN"/>
    <property type="match status" value="1"/>
</dbReference>
<sequence>MLNKTICAALLASSMIVPAFAQAPAPAAGASGPVQFIEKVEMNKFRGSDLMGRTVYNDQNETIGDIGDVLLDKSGDVSAVVINVGGFLGLGASEVAVPFASLRFEAPSTNTASAAGTETGRAATGTAATGNDAAMNNTNANDPAAKGSGAAPENPNAASGTAPTGTTTSSAPANQSAANTNTDASRDSTLQDRIILSVSREDLEKAPKLDDSAAKPQQ</sequence>
<dbReference type="RefSeq" id="WP_319843460.1">
    <property type="nucleotide sequence ID" value="NZ_JAXAFJ010000002.1"/>
</dbReference>
<comment type="caution">
    <text evidence="4">The sequence shown here is derived from an EMBL/GenBank/DDBJ whole genome shotgun (WGS) entry which is preliminary data.</text>
</comment>
<gene>
    <name evidence="4" type="ORF">SCD90_04630</name>
</gene>
<feature type="chain" id="PRO_5047494966" evidence="2">
    <location>
        <begin position="22"/>
        <end position="218"/>
    </location>
</feature>
<feature type="signal peptide" evidence="2">
    <location>
        <begin position="1"/>
        <end position="21"/>
    </location>
</feature>
<feature type="compositionally biased region" description="Low complexity" evidence="1">
    <location>
        <begin position="111"/>
        <end position="145"/>
    </location>
</feature>
<evidence type="ECO:0000313" key="5">
    <source>
        <dbReference type="Proteomes" id="UP001274321"/>
    </source>
</evidence>
<dbReference type="InterPro" id="IPR011033">
    <property type="entry name" value="PRC_barrel-like_sf"/>
</dbReference>
<keyword evidence="5" id="KW-1185">Reference proteome</keyword>
<feature type="compositionally biased region" description="Low complexity" evidence="1">
    <location>
        <begin position="157"/>
        <end position="173"/>
    </location>
</feature>
<dbReference type="Gene3D" id="2.30.30.240">
    <property type="entry name" value="PRC-barrel domain"/>
    <property type="match status" value="1"/>
</dbReference>
<feature type="region of interest" description="Disordered" evidence="1">
    <location>
        <begin position="109"/>
        <end position="218"/>
    </location>
</feature>
<dbReference type="Pfam" id="PF05239">
    <property type="entry name" value="PRC"/>
    <property type="match status" value="1"/>
</dbReference>
<feature type="compositionally biased region" description="Basic and acidic residues" evidence="1">
    <location>
        <begin position="199"/>
        <end position="218"/>
    </location>
</feature>
<dbReference type="SUPFAM" id="SSF50346">
    <property type="entry name" value="PRC-barrel domain"/>
    <property type="match status" value="1"/>
</dbReference>
<evidence type="ECO:0000256" key="1">
    <source>
        <dbReference type="SAM" id="MobiDB-lite"/>
    </source>
</evidence>
<accession>A0ABU4RKH9</accession>
<name>A0ABU4RKH9_9HYPH</name>
<dbReference type="PANTHER" id="PTHR36505">
    <property type="entry name" value="BLR1072 PROTEIN"/>
    <property type="match status" value="1"/>
</dbReference>